<accession>A0A1G6KLN2</accession>
<sequence length="216" mass="22858">MKVPNKIPTRLYGRAAVSNRAGGTIWGGAFSSRRGFPVSFPSSVQTETELIKEMPMPAETIPEAGVQAIVDPISAFSPVVSVPVTQPVMEPLFESVIQPITEPVIDPVIQSVTEPVIEPVTDAAIGPAAGNTDAPLLDISDKTVVESTDIQAAESIKEARETVAPPPLVPATPAPFQPDHVHGYKTEVNEDGTRDVKINGSRITIPDLDILAAIPD</sequence>
<gene>
    <name evidence="1" type="ORF">SAMN05421663_10258</name>
</gene>
<keyword evidence="2" id="KW-1185">Reference proteome</keyword>
<dbReference type="AlphaFoldDB" id="A0A1G6KLN2"/>
<organism evidence="1 2">
    <name type="scientific">Terribacillus halophilus</name>
    <dbReference type="NCBI Taxonomy" id="361279"/>
    <lineage>
        <taxon>Bacteria</taxon>
        <taxon>Bacillati</taxon>
        <taxon>Bacillota</taxon>
        <taxon>Bacilli</taxon>
        <taxon>Bacillales</taxon>
        <taxon>Bacillaceae</taxon>
        <taxon>Terribacillus</taxon>
    </lineage>
</organism>
<protein>
    <submittedName>
        <fullName evidence="1">Uncharacterized protein</fullName>
    </submittedName>
</protein>
<dbReference type="Proteomes" id="UP000198666">
    <property type="component" value="Unassembled WGS sequence"/>
</dbReference>
<evidence type="ECO:0000313" key="2">
    <source>
        <dbReference type="Proteomes" id="UP000198666"/>
    </source>
</evidence>
<evidence type="ECO:0000313" key="1">
    <source>
        <dbReference type="EMBL" id="SDC31827.1"/>
    </source>
</evidence>
<name>A0A1G6KLN2_9BACI</name>
<proteinExistence type="predicted"/>
<reference evidence="2" key="1">
    <citation type="submission" date="2016-10" db="EMBL/GenBank/DDBJ databases">
        <authorList>
            <person name="Varghese N."/>
            <person name="Submissions S."/>
        </authorList>
    </citation>
    <scope>NUCLEOTIDE SEQUENCE [LARGE SCALE GENOMIC DNA]</scope>
    <source>
        <strain evidence="2">DSM 21620</strain>
    </source>
</reference>
<dbReference type="EMBL" id="FMZB01000002">
    <property type="protein sequence ID" value="SDC31827.1"/>
    <property type="molecule type" value="Genomic_DNA"/>
</dbReference>
<dbReference type="STRING" id="361279.SAMN05421663_10258"/>